<accession>A0A8G2BFS8</accession>
<dbReference type="Proteomes" id="UP000198615">
    <property type="component" value="Unassembled WGS sequence"/>
</dbReference>
<organism evidence="1 2">
    <name type="scientific">Thalassobaculum litoreum DSM 18839</name>
    <dbReference type="NCBI Taxonomy" id="1123362"/>
    <lineage>
        <taxon>Bacteria</taxon>
        <taxon>Pseudomonadati</taxon>
        <taxon>Pseudomonadota</taxon>
        <taxon>Alphaproteobacteria</taxon>
        <taxon>Rhodospirillales</taxon>
        <taxon>Thalassobaculaceae</taxon>
        <taxon>Thalassobaculum</taxon>
    </lineage>
</organism>
<dbReference type="EMBL" id="FNBW01000001">
    <property type="protein sequence ID" value="SDF12853.1"/>
    <property type="molecule type" value="Genomic_DNA"/>
</dbReference>
<reference evidence="1 2" key="1">
    <citation type="submission" date="2016-10" db="EMBL/GenBank/DDBJ databases">
        <authorList>
            <person name="Varghese N."/>
            <person name="Submissions S."/>
        </authorList>
    </citation>
    <scope>NUCLEOTIDE SEQUENCE [LARGE SCALE GENOMIC DNA]</scope>
    <source>
        <strain evidence="1 2">DSM 18839</strain>
    </source>
</reference>
<evidence type="ECO:0000313" key="1">
    <source>
        <dbReference type="EMBL" id="SDF12853.1"/>
    </source>
</evidence>
<gene>
    <name evidence="1" type="ORF">SAMN05660686_00368</name>
</gene>
<protein>
    <submittedName>
        <fullName evidence="1">Uncharacterized protein</fullName>
    </submittedName>
</protein>
<evidence type="ECO:0000313" key="2">
    <source>
        <dbReference type="Proteomes" id="UP000198615"/>
    </source>
</evidence>
<keyword evidence="2" id="KW-1185">Reference proteome</keyword>
<name>A0A8G2BFS8_9PROT</name>
<sequence length="179" mass="19956">MQFPTPPDLVEAVRALGIQIGDWKGHYDRQKAVAAEAEEKLLAEKKAHVATIQEHAGVVDKMGRNQDELSSAFNRLIAQKDQQIESLLERLRQFEAGTRPERKPDLSTPELTTRERESLLKLVIGMAVGGYGLDPVASRSNATSEIASDIQRVGLSLDEDTVRKYLREARALLPRPETE</sequence>
<proteinExistence type="predicted"/>
<comment type="caution">
    <text evidence="1">The sequence shown here is derived from an EMBL/GenBank/DDBJ whole genome shotgun (WGS) entry which is preliminary data.</text>
</comment>
<dbReference type="AlphaFoldDB" id="A0A8G2BFS8"/>